<dbReference type="InterPro" id="IPR036388">
    <property type="entry name" value="WH-like_DNA-bd_sf"/>
</dbReference>
<reference evidence="3" key="1">
    <citation type="journal article" date="2019" name="Int. J. Syst. Evol. Microbiol.">
        <title>The Global Catalogue of Microorganisms (GCM) 10K type strain sequencing project: providing services to taxonomists for standard genome sequencing and annotation.</title>
        <authorList>
            <consortium name="The Broad Institute Genomics Platform"/>
            <consortium name="The Broad Institute Genome Sequencing Center for Infectious Disease"/>
            <person name="Wu L."/>
            <person name="Ma J."/>
        </authorList>
    </citation>
    <scope>NUCLEOTIDE SEQUENCE [LARGE SCALE GENOMIC DNA]</scope>
    <source>
        <strain evidence="3">TBRC 1276</strain>
    </source>
</reference>
<accession>A0ABV8FZL0</accession>
<dbReference type="InterPro" id="IPR005149">
    <property type="entry name" value="Tscrpt_reg_PadR_N"/>
</dbReference>
<dbReference type="Pfam" id="PF03551">
    <property type="entry name" value="PadR"/>
    <property type="match status" value="1"/>
</dbReference>
<keyword evidence="3" id="KW-1185">Reference proteome</keyword>
<evidence type="ECO:0000313" key="2">
    <source>
        <dbReference type="EMBL" id="MFC4006069.1"/>
    </source>
</evidence>
<proteinExistence type="predicted"/>
<dbReference type="RefSeq" id="WP_379526230.1">
    <property type="nucleotide sequence ID" value="NZ_JBHSBI010000001.1"/>
</dbReference>
<dbReference type="Proteomes" id="UP001595851">
    <property type="component" value="Unassembled WGS sequence"/>
</dbReference>
<gene>
    <name evidence="2" type="ORF">ACFOY2_02465</name>
</gene>
<dbReference type="SUPFAM" id="SSF46785">
    <property type="entry name" value="Winged helix' DNA-binding domain"/>
    <property type="match status" value="1"/>
</dbReference>
<evidence type="ECO:0000259" key="1">
    <source>
        <dbReference type="Pfam" id="PF03551"/>
    </source>
</evidence>
<dbReference type="InterPro" id="IPR036390">
    <property type="entry name" value="WH_DNA-bd_sf"/>
</dbReference>
<dbReference type="PANTHER" id="PTHR43252">
    <property type="entry name" value="TRANSCRIPTIONAL REGULATOR YQJI"/>
    <property type="match status" value="1"/>
</dbReference>
<comment type="caution">
    <text evidence="2">The sequence shown here is derived from an EMBL/GenBank/DDBJ whole genome shotgun (WGS) entry which is preliminary data.</text>
</comment>
<organism evidence="2 3">
    <name type="scientific">Nonomuraea purpurea</name>
    <dbReference type="NCBI Taxonomy" id="1849276"/>
    <lineage>
        <taxon>Bacteria</taxon>
        <taxon>Bacillati</taxon>
        <taxon>Actinomycetota</taxon>
        <taxon>Actinomycetes</taxon>
        <taxon>Streptosporangiales</taxon>
        <taxon>Streptosporangiaceae</taxon>
        <taxon>Nonomuraea</taxon>
    </lineage>
</organism>
<sequence>MPLSHAVLALLADGPSHGYELKTRFEAAIGPQWGGLNIGHLYQILDRLVRDGHVVRSHVAQSDRPDKTLYQLTGTGAEELTGWASTPHVRAGGFRDELFLKLLAATRLGPGTLEEFTRAQRQAYLSDLAGLTRLRRESAASPLVALLVDAAVAHIKADLQVVESAERRLAALAEEATGVAVADDPQAEEEATG</sequence>
<dbReference type="Gene3D" id="1.10.10.10">
    <property type="entry name" value="Winged helix-like DNA-binding domain superfamily/Winged helix DNA-binding domain"/>
    <property type="match status" value="1"/>
</dbReference>
<protein>
    <submittedName>
        <fullName evidence="2">PadR family transcriptional regulator</fullName>
    </submittedName>
</protein>
<feature type="domain" description="Transcription regulator PadR N-terminal" evidence="1">
    <location>
        <begin position="7"/>
        <end position="81"/>
    </location>
</feature>
<name>A0ABV8FZL0_9ACTN</name>
<dbReference type="EMBL" id="JBHSBI010000001">
    <property type="protein sequence ID" value="MFC4006069.1"/>
    <property type="molecule type" value="Genomic_DNA"/>
</dbReference>
<evidence type="ECO:0000313" key="3">
    <source>
        <dbReference type="Proteomes" id="UP001595851"/>
    </source>
</evidence>
<dbReference type="PANTHER" id="PTHR43252:SF6">
    <property type="entry name" value="NEGATIVE TRANSCRIPTION REGULATOR PADR"/>
    <property type="match status" value="1"/>
</dbReference>